<dbReference type="GO" id="GO:0047922">
    <property type="term" value="F:gentisate 1,2-dioxygenase activity"/>
    <property type="evidence" value="ECO:0007669"/>
    <property type="project" value="UniProtKB-UniRule"/>
</dbReference>
<dbReference type="SUPFAM" id="SSF51182">
    <property type="entry name" value="RmlC-like cupins"/>
    <property type="match status" value="1"/>
</dbReference>
<reference evidence="5 6" key="1">
    <citation type="submission" date="2023-08" db="EMBL/GenBank/DDBJ databases">
        <title>Pathogen: clinical or host-associated sample.</title>
        <authorList>
            <person name="Hergert J."/>
            <person name="Casey R."/>
            <person name="Wagner J."/>
            <person name="Young E.L."/>
            <person name="Oakeson K.F."/>
        </authorList>
    </citation>
    <scope>NUCLEOTIDE SEQUENCE [LARGE SCALE GENOMIC DNA]</scope>
    <source>
        <strain evidence="5 6">1760953</strain>
        <plasmid evidence="5 6">unnamed2</plasmid>
    </source>
</reference>
<organism evidence="5 6">
    <name type="scientific">Shinella sumterensis</name>
    <dbReference type="NCBI Taxonomy" id="1967501"/>
    <lineage>
        <taxon>Bacteria</taxon>
        <taxon>Pseudomonadati</taxon>
        <taxon>Pseudomonadota</taxon>
        <taxon>Alphaproteobacteria</taxon>
        <taxon>Hyphomicrobiales</taxon>
        <taxon>Rhizobiaceae</taxon>
        <taxon>Shinella</taxon>
    </lineage>
</organism>
<dbReference type="InterPro" id="IPR014710">
    <property type="entry name" value="RmlC-like_jellyroll"/>
</dbReference>
<name>A0AA50CUK9_9HYPH</name>
<dbReference type="InterPro" id="IPR011051">
    <property type="entry name" value="RmlC_Cupin_sf"/>
</dbReference>
<keyword evidence="5" id="KW-0614">Plasmid</keyword>
<evidence type="ECO:0000313" key="6">
    <source>
        <dbReference type="Proteomes" id="UP001234585"/>
    </source>
</evidence>
<evidence type="ECO:0000256" key="2">
    <source>
        <dbReference type="ARBA" id="ARBA00023002"/>
    </source>
</evidence>
<dbReference type="EC" id="1.13.11.4" evidence="3"/>
<dbReference type="CDD" id="cd02216">
    <property type="entry name" value="cupin_GDO-like_N"/>
    <property type="match status" value="1"/>
</dbReference>
<evidence type="ECO:0000256" key="3">
    <source>
        <dbReference type="NCBIfam" id="TIGR02272"/>
    </source>
</evidence>
<dbReference type="Pfam" id="PF07883">
    <property type="entry name" value="Cupin_2"/>
    <property type="match status" value="2"/>
</dbReference>
<evidence type="ECO:0000313" key="5">
    <source>
        <dbReference type="EMBL" id="WLS00677.1"/>
    </source>
</evidence>
<dbReference type="Proteomes" id="UP001234585">
    <property type="component" value="Plasmid unnamed2"/>
</dbReference>
<evidence type="ECO:0000256" key="1">
    <source>
        <dbReference type="ARBA" id="ARBA00022964"/>
    </source>
</evidence>
<accession>A0AA50CUK9</accession>
<evidence type="ECO:0000259" key="4">
    <source>
        <dbReference type="Pfam" id="PF07883"/>
    </source>
</evidence>
<keyword evidence="2 5" id="KW-0560">Oxidoreductase</keyword>
<geneLocation type="plasmid" evidence="5 6">
    <name>unnamed2</name>
</geneLocation>
<dbReference type="NCBIfam" id="TIGR02272">
    <property type="entry name" value="gentisate_1_2"/>
    <property type="match status" value="1"/>
</dbReference>
<protein>
    <recommendedName>
        <fullName evidence="3">Gentisate 1,2-dioxygenase</fullName>
        <ecNumber evidence="3">1.13.11.4</ecNumber>
    </recommendedName>
</protein>
<dbReference type="RefSeq" id="WP_306040526.1">
    <property type="nucleotide sequence ID" value="NZ_CP132304.1"/>
</dbReference>
<dbReference type="InterPro" id="IPR011960">
    <property type="entry name" value="Gentisate_dOase"/>
</dbReference>
<sequence>MTVKPADTADTILSDFHDELDRDNLAPLWEVMKNLVPREPRTPAVPVIWKADLLREKALKAGHLITAEKAERRVIVLENPALRGQSQITTSLYAGVQLILPGEVAPTHRHTASALRLIMEGKGAYTIVDGERVEMHPGDFIITPTWSLHDHGSDGDEPVTWLDGLDVPIVKLLSAGFSDEGETDRQAVKRSDGDSIARYASGLVPVNYTPKGAASPIFWYPYDRTRAALEKMRKVDEWDGAEGLRLAFTDPTTGESPIRTMGAFMQLLPGGFSGTDIRSTDGTVYSVVEGEGTVKVGDQEWQVKPRDVFVVPSWTWHSFAAHDDLILFSFSDKPLQQKLGFWREQRK</sequence>
<feature type="domain" description="Cupin type-2" evidence="4">
    <location>
        <begin position="96"/>
        <end position="163"/>
    </location>
</feature>
<keyword evidence="1" id="KW-0223">Dioxygenase</keyword>
<proteinExistence type="predicted"/>
<keyword evidence="6" id="KW-1185">Reference proteome</keyword>
<dbReference type="EMBL" id="CP132304">
    <property type="protein sequence ID" value="WLS00677.1"/>
    <property type="molecule type" value="Genomic_DNA"/>
</dbReference>
<dbReference type="InterPro" id="IPR047183">
    <property type="entry name" value="GDO-like"/>
</dbReference>
<dbReference type="Gene3D" id="2.60.120.10">
    <property type="entry name" value="Jelly Rolls"/>
    <property type="match status" value="1"/>
</dbReference>
<dbReference type="PANTHER" id="PTHR41517">
    <property type="entry name" value="1,2-DIOXYGENASE PROTEIN-RELATED"/>
    <property type="match status" value="1"/>
</dbReference>
<dbReference type="InterPro" id="IPR013096">
    <property type="entry name" value="Cupin_2"/>
</dbReference>
<dbReference type="PANTHER" id="PTHR41517:SF1">
    <property type="entry name" value="CUPIN"/>
    <property type="match status" value="1"/>
</dbReference>
<feature type="domain" description="Cupin type-2" evidence="4">
    <location>
        <begin position="264"/>
        <end position="324"/>
    </location>
</feature>
<gene>
    <name evidence="5" type="primary">gtdA</name>
    <name evidence="5" type="ORF">Q9313_25240</name>
</gene>
<dbReference type="AlphaFoldDB" id="A0AA50CUK9"/>
<dbReference type="CDD" id="cd06992">
    <property type="entry name" value="cupin_GDO-like_C"/>
    <property type="match status" value="1"/>
</dbReference>